<dbReference type="InterPro" id="IPR022425">
    <property type="entry name" value="FliI_clade2"/>
</dbReference>
<dbReference type="Gene3D" id="3.40.50.12240">
    <property type="match status" value="1"/>
</dbReference>
<dbReference type="GO" id="GO:0071973">
    <property type="term" value="P:bacterial-type flagellum-dependent cell motility"/>
    <property type="evidence" value="ECO:0007669"/>
    <property type="project" value="InterPro"/>
</dbReference>
<dbReference type="AlphaFoldDB" id="A0A4V2RDP8"/>
<keyword evidence="6" id="KW-0653">Protein transport</keyword>
<evidence type="ECO:0000256" key="4">
    <source>
        <dbReference type="ARBA" id="ARBA00022741"/>
    </source>
</evidence>
<dbReference type="SMART" id="SM00382">
    <property type="entry name" value="AAA"/>
    <property type="match status" value="1"/>
</dbReference>
<dbReference type="PROSITE" id="PS00152">
    <property type="entry name" value="ATPASE_ALPHA_BETA"/>
    <property type="match status" value="1"/>
</dbReference>
<dbReference type="CDD" id="cd18114">
    <property type="entry name" value="ATP-synt_flagellum-secretory_path_III_C"/>
    <property type="match status" value="1"/>
</dbReference>
<evidence type="ECO:0000256" key="3">
    <source>
        <dbReference type="ARBA" id="ARBA00022490"/>
    </source>
</evidence>
<dbReference type="Pfam" id="PF02874">
    <property type="entry name" value="ATP-synt_ab_N"/>
    <property type="match status" value="1"/>
</dbReference>
<dbReference type="PANTHER" id="PTHR15184:SF9">
    <property type="entry name" value="SPI-1 TYPE 3 SECRETION SYSTEM ATPASE"/>
    <property type="match status" value="1"/>
</dbReference>
<dbReference type="GO" id="GO:0005524">
    <property type="term" value="F:ATP binding"/>
    <property type="evidence" value="ECO:0007669"/>
    <property type="project" value="UniProtKB-KW"/>
</dbReference>
<dbReference type="InterPro" id="IPR020003">
    <property type="entry name" value="ATPase_a/bsu_AS"/>
</dbReference>
<dbReference type="GO" id="GO:0044780">
    <property type="term" value="P:bacterial-type flagellum assembly"/>
    <property type="evidence" value="ECO:0007669"/>
    <property type="project" value="InterPro"/>
</dbReference>
<evidence type="ECO:0000313" key="12">
    <source>
        <dbReference type="EMBL" id="TCN25620.1"/>
    </source>
</evidence>
<dbReference type="InterPro" id="IPR004100">
    <property type="entry name" value="ATPase_F1/V1/A1_a/bsu_N"/>
</dbReference>
<keyword evidence="8" id="KW-0406">Ion transport</keyword>
<evidence type="ECO:0000256" key="9">
    <source>
        <dbReference type="ARBA" id="ARBA00023310"/>
    </source>
</evidence>
<dbReference type="InterPro" id="IPR050053">
    <property type="entry name" value="ATPase_alpha/beta_chains"/>
</dbReference>
<keyword evidence="13" id="KW-1185">Reference proteome</keyword>
<dbReference type="GO" id="GO:0030254">
    <property type="term" value="P:protein secretion by the type III secretion system"/>
    <property type="evidence" value="ECO:0007669"/>
    <property type="project" value="InterPro"/>
</dbReference>
<reference evidence="12 13" key="1">
    <citation type="journal article" date="2015" name="Stand. Genomic Sci.">
        <title>Genomic Encyclopedia of Bacterial and Archaeal Type Strains, Phase III: the genomes of soil and plant-associated and newly described type strains.</title>
        <authorList>
            <person name="Whitman W.B."/>
            <person name="Woyke T."/>
            <person name="Klenk H.P."/>
            <person name="Zhou Y."/>
            <person name="Lilburn T.G."/>
            <person name="Beck B.J."/>
            <person name="De Vos P."/>
            <person name="Vandamme P."/>
            <person name="Eisen J.A."/>
            <person name="Garrity G."/>
            <person name="Hugenholtz P."/>
            <person name="Kyrpides N.C."/>
        </authorList>
    </citation>
    <scope>NUCLEOTIDE SEQUENCE [LARGE SCALE GENOMIC DNA]</scope>
    <source>
        <strain evidence="12 13">CV53</strain>
    </source>
</reference>
<sequence>MKAADLIEQIDTIDSYKRYGRVKRVVGLMIESQGPESSVGDVCFIHVGKKRKHMIQAEVVGFKEEMVILMPYTAINNIAPGSLVETTMKPLEVKAGVGLIGKVVDSLGFPLDHSLLPKGLASIPTEQEPPNPMSRPPISEPIEVGVRMIDSLLTVGKGQRVGIFAGSGVGKSTLMGMIARNTTADLNVIGLIGERGREVREFIEKDLGPEGLKRSIVVVATSDQPALMRIKGAYTATAIAEYFRDKGLNVMLMMDSVTRVAMAQREVGLAVGEPPTTKGYTPSVFAVLSRLLERTGTNQHGSITAFYTVLVDGDDMNEPIADTVRGILDGHFVLDRNLANKGQYPAVNVLKSISRVMNNITGTGHRDAAEMLRERLSTYLNTEDLINIGAYKKGTSQEIDEAIRLYPQIISFLKQGTNEKVSISESIMSLQELTGKG</sequence>
<gene>
    <name evidence="12" type="ORF">EV146_105278</name>
</gene>
<evidence type="ECO:0000256" key="7">
    <source>
        <dbReference type="ARBA" id="ARBA00022967"/>
    </source>
</evidence>
<dbReference type="Pfam" id="PF00006">
    <property type="entry name" value="ATP-synt_ab"/>
    <property type="match status" value="1"/>
</dbReference>
<comment type="catalytic activity">
    <reaction evidence="10">
        <text>ATP + H2O + cellular proteinSide 1 = ADP + phosphate + cellular proteinSide 2.</text>
        <dbReference type="EC" id="7.4.2.8"/>
    </reaction>
</comment>
<accession>A0A4V2RDP8</accession>
<evidence type="ECO:0000256" key="1">
    <source>
        <dbReference type="ARBA" id="ARBA00004496"/>
    </source>
</evidence>
<evidence type="ECO:0000256" key="2">
    <source>
        <dbReference type="ARBA" id="ARBA00022448"/>
    </source>
</evidence>
<evidence type="ECO:0000256" key="10">
    <source>
        <dbReference type="ARBA" id="ARBA00034006"/>
    </source>
</evidence>
<dbReference type="CDD" id="cd18117">
    <property type="entry name" value="ATP-synt_flagellum-secretory_path_III_N"/>
    <property type="match status" value="1"/>
</dbReference>
<feature type="domain" description="AAA+ ATPase" evidence="11">
    <location>
        <begin position="157"/>
        <end position="338"/>
    </location>
</feature>
<keyword evidence="4" id="KW-0547">Nucleotide-binding</keyword>
<dbReference type="InterPro" id="IPR040627">
    <property type="entry name" value="T3SS_ATPase_C"/>
</dbReference>
<dbReference type="CDD" id="cd01136">
    <property type="entry name" value="ATPase_flagellum-secretory_path_III"/>
    <property type="match status" value="1"/>
</dbReference>
<comment type="subcellular location">
    <subcellularLocation>
        <location evidence="1">Cytoplasm</location>
    </subcellularLocation>
</comment>
<dbReference type="NCBIfam" id="TIGR03497">
    <property type="entry name" value="FliI_clade2"/>
    <property type="match status" value="1"/>
</dbReference>
<keyword evidence="9" id="KW-0066">ATP synthesis</keyword>
<evidence type="ECO:0000313" key="13">
    <source>
        <dbReference type="Proteomes" id="UP000295689"/>
    </source>
</evidence>
<evidence type="ECO:0000259" key="11">
    <source>
        <dbReference type="SMART" id="SM00382"/>
    </source>
</evidence>
<dbReference type="EMBL" id="SLVV01000005">
    <property type="protein sequence ID" value="TCN25620.1"/>
    <property type="molecule type" value="Genomic_DNA"/>
</dbReference>
<keyword evidence="7" id="KW-1278">Translocase</keyword>
<dbReference type="GO" id="GO:0005737">
    <property type="term" value="C:cytoplasm"/>
    <property type="evidence" value="ECO:0007669"/>
    <property type="project" value="UniProtKB-SubCell"/>
</dbReference>
<dbReference type="InterPro" id="IPR000194">
    <property type="entry name" value="ATPase_F1/V1/A1_a/bsu_nucl-bd"/>
</dbReference>
<dbReference type="InterPro" id="IPR003593">
    <property type="entry name" value="AAA+_ATPase"/>
</dbReference>
<dbReference type="PANTHER" id="PTHR15184">
    <property type="entry name" value="ATP SYNTHASE"/>
    <property type="match status" value="1"/>
</dbReference>
<keyword evidence="2" id="KW-0813">Transport</keyword>
<evidence type="ECO:0000256" key="5">
    <source>
        <dbReference type="ARBA" id="ARBA00022840"/>
    </source>
</evidence>
<dbReference type="GO" id="GO:0030257">
    <property type="term" value="C:type III protein secretion system complex"/>
    <property type="evidence" value="ECO:0007669"/>
    <property type="project" value="InterPro"/>
</dbReference>
<name>A0A4V2RDP8_9BACI</name>
<evidence type="ECO:0000256" key="8">
    <source>
        <dbReference type="ARBA" id="ARBA00023065"/>
    </source>
</evidence>
<keyword evidence="5" id="KW-0067">ATP-binding</keyword>
<proteinExistence type="predicted"/>
<dbReference type="InterPro" id="IPR027417">
    <property type="entry name" value="P-loop_NTPase"/>
</dbReference>
<organism evidence="12 13">
    <name type="scientific">Mesobacillus foraminis</name>
    <dbReference type="NCBI Taxonomy" id="279826"/>
    <lineage>
        <taxon>Bacteria</taxon>
        <taxon>Bacillati</taxon>
        <taxon>Bacillota</taxon>
        <taxon>Bacilli</taxon>
        <taxon>Bacillales</taxon>
        <taxon>Bacillaceae</taxon>
        <taxon>Mesobacillus</taxon>
    </lineage>
</organism>
<comment type="caution">
    <text evidence="12">The sequence shown here is derived from an EMBL/GenBank/DDBJ whole genome shotgun (WGS) entry which is preliminary data.</text>
</comment>
<dbReference type="SUPFAM" id="SSF52540">
    <property type="entry name" value="P-loop containing nucleoside triphosphate hydrolases"/>
    <property type="match status" value="1"/>
</dbReference>
<dbReference type="GO" id="GO:0016887">
    <property type="term" value="F:ATP hydrolysis activity"/>
    <property type="evidence" value="ECO:0007669"/>
    <property type="project" value="InterPro"/>
</dbReference>
<dbReference type="GO" id="GO:0046933">
    <property type="term" value="F:proton-transporting ATP synthase activity, rotational mechanism"/>
    <property type="evidence" value="ECO:0007669"/>
    <property type="project" value="TreeGrafter"/>
</dbReference>
<keyword evidence="3" id="KW-0963">Cytoplasm</keyword>
<dbReference type="Pfam" id="PF18269">
    <property type="entry name" value="T3SS_ATPase_C"/>
    <property type="match status" value="1"/>
</dbReference>
<dbReference type="InterPro" id="IPR005714">
    <property type="entry name" value="ATPase_T3SS_FliI/YscN"/>
</dbReference>
<dbReference type="FunFam" id="3.40.50.12240:FF:000002">
    <property type="entry name" value="Flagellum-specific ATP synthase FliI"/>
    <property type="match status" value="1"/>
</dbReference>
<dbReference type="NCBIfam" id="TIGR01026">
    <property type="entry name" value="fliI_yscN"/>
    <property type="match status" value="1"/>
</dbReference>
<evidence type="ECO:0000256" key="6">
    <source>
        <dbReference type="ARBA" id="ARBA00022927"/>
    </source>
</evidence>
<protein>
    <submittedName>
        <fullName evidence="12">Flagellum-specific ATP synthase</fullName>
    </submittedName>
</protein>
<dbReference type="GO" id="GO:0008564">
    <property type="term" value="F:protein-exporting ATPase activity"/>
    <property type="evidence" value="ECO:0007669"/>
    <property type="project" value="UniProtKB-EC"/>
</dbReference>
<dbReference type="Proteomes" id="UP000295689">
    <property type="component" value="Unassembled WGS sequence"/>
</dbReference>
<dbReference type="RefSeq" id="WP_132005544.1">
    <property type="nucleotide sequence ID" value="NZ_JABUHM010000003.1"/>
</dbReference>